<dbReference type="PROSITE" id="PS00463">
    <property type="entry name" value="ZN2_CY6_FUNGAL_1"/>
    <property type="match status" value="1"/>
</dbReference>
<evidence type="ECO:0000259" key="2">
    <source>
        <dbReference type="PROSITE" id="PS50048"/>
    </source>
</evidence>
<dbReference type="Proteomes" id="UP000317257">
    <property type="component" value="Unassembled WGS sequence"/>
</dbReference>
<name>A0A5C6G6I4_METRR</name>
<dbReference type="InterPro" id="IPR001138">
    <property type="entry name" value="Zn2Cys6_DnaBD"/>
</dbReference>
<reference evidence="4" key="1">
    <citation type="submission" date="2018-12" db="EMBL/GenBank/DDBJ databases">
        <title>The complete genome of Metarhizium rileyi, a key fungal pathogen of Lepidoptera.</title>
        <authorList>
            <person name="Binneck E."/>
            <person name="Lastra C.C.L."/>
            <person name="Sosa-Gomez D.R."/>
        </authorList>
    </citation>
    <scope>NUCLEOTIDE SEQUENCE [LARGE SCALE GENOMIC DNA]</scope>
    <source>
        <strain evidence="4">Cep018-CH2</strain>
    </source>
</reference>
<evidence type="ECO:0000256" key="1">
    <source>
        <dbReference type="ARBA" id="ARBA00023242"/>
    </source>
</evidence>
<dbReference type="CDD" id="cd12148">
    <property type="entry name" value="fungal_TF_MHR"/>
    <property type="match status" value="1"/>
</dbReference>
<dbReference type="Gene3D" id="4.10.240.10">
    <property type="entry name" value="Zn(2)-C6 fungal-type DNA-binding domain"/>
    <property type="match status" value="1"/>
</dbReference>
<dbReference type="InterPro" id="IPR036864">
    <property type="entry name" value="Zn2-C6_fun-type_DNA-bd_sf"/>
</dbReference>
<evidence type="ECO:0000313" key="3">
    <source>
        <dbReference type="EMBL" id="TWU73154.1"/>
    </source>
</evidence>
<proteinExistence type="predicted"/>
<dbReference type="PANTHER" id="PTHR47256:SF1">
    <property type="entry name" value="ZN(II)2CYS6 TRANSCRIPTION FACTOR (EUROFUNG)"/>
    <property type="match status" value="1"/>
</dbReference>
<dbReference type="CDD" id="cd00067">
    <property type="entry name" value="GAL4"/>
    <property type="match status" value="1"/>
</dbReference>
<dbReference type="Pfam" id="PF00172">
    <property type="entry name" value="Zn_clus"/>
    <property type="match status" value="1"/>
</dbReference>
<dbReference type="EMBL" id="SBHS01000020">
    <property type="protein sequence ID" value="TWU73154.1"/>
    <property type="molecule type" value="Genomic_DNA"/>
</dbReference>
<dbReference type="GO" id="GO:0000981">
    <property type="term" value="F:DNA-binding transcription factor activity, RNA polymerase II-specific"/>
    <property type="evidence" value="ECO:0007669"/>
    <property type="project" value="InterPro"/>
</dbReference>
<gene>
    <name evidence="3" type="ORF">ED733_002911</name>
</gene>
<dbReference type="InterPro" id="IPR053187">
    <property type="entry name" value="Notoamide_regulator"/>
</dbReference>
<dbReference type="SMART" id="SM00066">
    <property type="entry name" value="GAL4"/>
    <property type="match status" value="1"/>
</dbReference>
<sequence length="343" mass="38073">MDSTSRAGKDTSLAVKRAQCEDHTKPVAGSRRERSAVATCFVNPLACAQCHRRKAKCGGQRPTCDRCSRNGTDCYYDAEEGETRSSTLKKRCLVLSEEIEVLRAEVNQLKGLYEYMQAASDEEAYRVLREIRSCVGIEGNQLRPFEQGEDLKASIRYRTAPRAVVDALDIRPVDAFAIQVPALPWTTTAGDEVVSELISQYFTFDHLYVFPPIARSTFVDEMRKGDPTVATCCSALLVNAICAQQSFLSLRRHLGPLIRRDVADSFLEEANTLLQAGSGCISLTTCQAISLISSSPGVRRDLVRESEEENEVTCAYEQIYSGEWKFTPSVFPEAEPMQLGKQA</sequence>
<organism evidence="3 4">
    <name type="scientific">Metarhizium rileyi (strain RCEF 4871)</name>
    <name type="common">Nomuraea rileyi</name>
    <dbReference type="NCBI Taxonomy" id="1649241"/>
    <lineage>
        <taxon>Eukaryota</taxon>
        <taxon>Fungi</taxon>
        <taxon>Dikarya</taxon>
        <taxon>Ascomycota</taxon>
        <taxon>Pezizomycotina</taxon>
        <taxon>Sordariomycetes</taxon>
        <taxon>Hypocreomycetidae</taxon>
        <taxon>Hypocreales</taxon>
        <taxon>Clavicipitaceae</taxon>
        <taxon>Metarhizium</taxon>
    </lineage>
</organism>
<feature type="domain" description="Zn(2)-C6 fungal-type" evidence="2">
    <location>
        <begin position="46"/>
        <end position="76"/>
    </location>
</feature>
<dbReference type="AlphaFoldDB" id="A0A5C6G6I4"/>
<comment type="caution">
    <text evidence="3">The sequence shown here is derived from an EMBL/GenBank/DDBJ whole genome shotgun (WGS) entry which is preliminary data.</text>
</comment>
<dbReference type="PROSITE" id="PS50048">
    <property type="entry name" value="ZN2_CY6_FUNGAL_2"/>
    <property type="match status" value="1"/>
</dbReference>
<evidence type="ECO:0000313" key="4">
    <source>
        <dbReference type="Proteomes" id="UP000317257"/>
    </source>
</evidence>
<dbReference type="PANTHER" id="PTHR47256">
    <property type="entry name" value="ZN(II)2CYS6 TRANSCRIPTION FACTOR (EUROFUNG)-RELATED"/>
    <property type="match status" value="1"/>
</dbReference>
<keyword evidence="1" id="KW-0539">Nucleus</keyword>
<dbReference type="SUPFAM" id="SSF57701">
    <property type="entry name" value="Zn2/Cys6 DNA-binding domain"/>
    <property type="match status" value="1"/>
</dbReference>
<protein>
    <recommendedName>
        <fullName evidence="2">Zn(2)-C6 fungal-type domain-containing protein</fullName>
    </recommendedName>
</protein>
<dbReference type="GO" id="GO:0008270">
    <property type="term" value="F:zinc ion binding"/>
    <property type="evidence" value="ECO:0007669"/>
    <property type="project" value="InterPro"/>
</dbReference>
<accession>A0A5C6G6I4</accession>